<sequence length="349" mass="37157">MCTPVEVLVTHKYDGNGTEEEPFLVDCGLQRWLQLSLIGFATLSLTAGSSAYGEGQQDLQRQFHVGGEVTLLGISLDRGVALAVFISTAFVGPAVGPVTGGLIAEMGDGRWIDGYLAFLSGVVTVALVLLASETCAPVLLRRRAARLSKITNKLLSRAVLSPGNFLLEPIALVLTLYMSIIYGVVYLNFDACPVVFQEFRGWGQGVGSLAFLGIVVGVLLALVFVVVFINPRFNAVASRRGGSAYPEDRLEPAIIGGVAALIGLVGFAATSSPNVHYIAPIIFGAPFGSVSSSSFSPSWATLSTPTVSTPPRFSPPTSMSMVMRAWTKYRDTFKLECKFTLPHLTTSEA</sequence>
<gene>
    <name evidence="6" type="ORF">EHS25_004838</name>
</gene>
<dbReference type="InterPro" id="IPR011701">
    <property type="entry name" value="MFS"/>
</dbReference>
<dbReference type="Pfam" id="PF07690">
    <property type="entry name" value="MFS_1"/>
    <property type="match status" value="1"/>
</dbReference>
<comment type="caution">
    <text evidence="6">The sequence shown here is derived from an EMBL/GenBank/DDBJ whole genome shotgun (WGS) entry which is preliminary data.</text>
</comment>
<evidence type="ECO:0000313" key="7">
    <source>
        <dbReference type="Proteomes" id="UP000279259"/>
    </source>
</evidence>
<dbReference type="AlphaFoldDB" id="A0A427Y2W6"/>
<dbReference type="SUPFAM" id="SSF103473">
    <property type="entry name" value="MFS general substrate transporter"/>
    <property type="match status" value="1"/>
</dbReference>
<evidence type="ECO:0000256" key="1">
    <source>
        <dbReference type="ARBA" id="ARBA00004141"/>
    </source>
</evidence>
<dbReference type="OrthoDB" id="9986881at2759"/>
<dbReference type="EMBL" id="RSCD01000020">
    <property type="protein sequence ID" value="RSH85442.1"/>
    <property type="molecule type" value="Genomic_DNA"/>
</dbReference>
<dbReference type="STRING" id="1890683.A0A427Y2W6"/>
<dbReference type="Gene3D" id="1.20.1250.20">
    <property type="entry name" value="MFS general substrate transporter like domains"/>
    <property type="match status" value="1"/>
</dbReference>
<dbReference type="Proteomes" id="UP000279259">
    <property type="component" value="Unassembled WGS sequence"/>
</dbReference>
<evidence type="ECO:0008006" key="8">
    <source>
        <dbReference type="Google" id="ProtNLM"/>
    </source>
</evidence>
<evidence type="ECO:0000256" key="5">
    <source>
        <dbReference type="SAM" id="Phobius"/>
    </source>
</evidence>
<dbReference type="InterPro" id="IPR036259">
    <property type="entry name" value="MFS_trans_sf"/>
</dbReference>
<name>A0A427Y2W6_9TREE</name>
<comment type="subcellular location">
    <subcellularLocation>
        <location evidence="1">Membrane</location>
        <topology evidence="1">Multi-pass membrane protein</topology>
    </subcellularLocation>
</comment>
<evidence type="ECO:0000313" key="6">
    <source>
        <dbReference type="EMBL" id="RSH85442.1"/>
    </source>
</evidence>
<proteinExistence type="predicted"/>
<keyword evidence="4 5" id="KW-0472">Membrane</keyword>
<feature type="transmembrane region" description="Helical" evidence="5">
    <location>
        <begin position="80"/>
        <end position="103"/>
    </location>
</feature>
<dbReference type="GO" id="GO:0005886">
    <property type="term" value="C:plasma membrane"/>
    <property type="evidence" value="ECO:0007669"/>
    <property type="project" value="TreeGrafter"/>
</dbReference>
<feature type="transmembrane region" description="Helical" evidence="5">
    <location>
        <begin position="209"/>
        <end position="229"/>
    </location>
</feature>
<keyword evidence="7" id="KW-1185">Reference proteome</keyword>
<feature type="transmembrane region" description="Helical" evidence="5">
    <location>
        <begin position="165"/>
        <end position="189"/>
    </location>
</feature>
<feature type="transmembrane region" description="Helical" evidence="5">
    <location>
        <begin position="115"/>
        <end position="140"/>
    </location>
</feature>
<evidence type="ECO:0000256" key="2">
    <source>
        <dbReference type="ARBA" id="ARBA00022692"/>
    </source>
</evidence>
<dbReference type="PANTHER" id="PTHR23502:SF184">
    <property type="entry name" value="MAJOR FACILITATOR SUPERFAMILY (MFS) PROFILE DOMAIN-CONTAINING PROTEIN"/>
    <property type="match status" value="1"/>
</dbReference>
<accession>A0A427Y2W6</accession>
<evidence type="ECO:0000256" key="3">
    <source>
        <dbReference type="ARBA" id="ARBA00022989"/>
    </source>
</evidence>
<dbReference type="PANTHER" id="PTHR23502">
    <property type="entry name" value="MAJOR FACILITATOR SUPERFAMILY"/>
    <property type="match status" value="1"/>
</dbReference>
<evidence type="ECO:0000256" key="4">
    <source>
        <dbReference type="ARBA" id="ARBA00023136"/>
    </source>
</evidence>
<organism evidence="6 7">
    <name type="scientific">Saitozyma podzolica</name>
    <dbReference type="NCBI Taxonomy" id="1890683"/>
    <lineage>
        <taxon>Eukaryota</taxon>
        <taxon>Fungi</taxon>
        <taxon>Dikarya</taxon>
        <taxon>Basidiomycota</taxon>
        <taxon>Agaricomycotina</taxon>
        <taxon>Tremellomycetes</taxon>
        <taxon>Tremellales</taxon>
        <taxon>Trimorphomycetaceae</taxon>
        <taxon>Saitozyma</taxon>
    </lineage>
</organism>
<dbReference type="GO" id="GO:0022857">
    <property type="term" value="F:transmembrane transporter activity"/>
    <property type="evidence" value="ECO:0007669"/>
    <property type="project" value="InterPro"/>
</dbReference>
<reference evidence="6 7" key="1">
    <citation type="submission" date="2018-11" db="EMBL/GenBank/DDBJ databases">
        <title>Genome sequence of Saitozyma podzolica DSM 27192.</title>
        <authorList>
            <person name="Aliyu H."/>
            <person name="Gorte O."/>
            <person name="Ochsenreither K."/>
        </authorList>
    </citation>
    <scope>NUCLEOTIDE SEQUENCE [LARGE SCALE GENOMIC DNA]</scope>
    <source>
        <strain evidence="6 7">DSM 27192</strain>
    </source>
</reference>
<keyword evidence="2 5" id="KW-0812">Transmembrane</keyword>
<keyword evidence="3 5" id="KW-1133">Transmembrane helix</keyword>
<feature type="transmembrane region" description="Helical" evidence="5">
    <location>
        <begin position="250"/>
        <end position="269"/>
    </location>
</feature>
<protein>
    <recommendedName>
        <fullName evidence="8">Major facilitator superfamily (MFS) profile domain-containing protein</fullName>
    </recommendedName>
</protein>